<feature type="domain" description="FAD-binding FR-type" evidence="15">
    <location>
        <begin position="413"/>
        <end position="576"/>
    </location>
</feature>
<keyword evidence="5" id="KW-1003">Cell membrane</keyword>
<comment type="similarity">
    <text evidence="2">Belongs to the ferric reductase (FRE) family.</text>
</comment>
<dbReference type="AlphaFoldDB" id="A0A2N1JEK3"/>
<dbReference type="InterPro" id="IPR039261">
    <property type="entry name" value="FNR_nucleotide-bd"/>
</dbReference>
<accession>A0A2N1JEK3</accession>
<keyword evidence="6 14" id="KW-0812">Transmembrane</keyword>
<dbReference type="Proteomes" id="UP000232875">
    <property type="component" value="Unassembled WGS sequence"/>
</dbReference>
<dbReference type="Pfam" id="PF08030">
    <property type="entry name" value="NAD_binding_6"/>
    <property type="match status" value="1"/>
</dbReference>
<dbReference type="SFLD" id="SFLDS00052">
    <property type="entry name" value="Ferric_Reductase_Domain"/>
    <property type="match status" value="2"/>
</dbReference>
<evidence type="ECO:0000259" key="15">
    <source>
        <dbReference type="PROSITE" id="PS51384"/>
    </source>
</evidence>
<dbReference type="InterPro" id="IPR013130">
    <property type="entry name" value="Fe3_Rdtase_TM_dom"/>
</dbReference>
<keyword evidence="12" id="KW-0325">Glycoprotein</keyword>
<dbReference type="Pfam" id="PF01794">
    <property type="entry name" value="Ferric_reduct"/>
    <property type="match status" value="1"/>
</dbReference>
<proteinExistence type="inferred from homology"/>
<evidence type="ECO:0000256" key="4">
    <source>
        <dbReference type="ARBA" id="ARBA00022448"/>
    </source>
</evidence>
<evidence type="ECO:0000256" key="8">
    <source>
        <dbReference type="ARBA" id="ARBA00022989"/>
    </source>
</evidence>
<keyword evidence="4" id="KW-0813">Transport</keyword>
<evidence type="ECO:0000256" key="14">
    <source>
        <dbReference type="SAM" id="Phobius"/>
    </source>
</evidence>
<keyword evidence="10" id="KW-0406">Ion transport</keyword>
<dbReference type="InterPro" id="IPR013112">
    <property type="entry name" value="FAD-bd_8"/>
</dbReference>
<dbReference type="InterPro" id="IPR051410">
    <property type="entry name" value="Ferric/Cupric_Reductase"/>
</dbReference>
<feature type="transmembrane region" description="Helical" evidence="14">
    <location>
        <begin position="263"/>
        <end position="282"/>
    </location>
</feature>
<evidence type="ECO:0000256" key="3">
    <source>
        <dbReference type="ARBA" id="ARBA00012668"/>
    </source>
</evidence>
<dbReference type="Gene3D" id="3.40.50.80">
    <property type="entry name" value="Nucleotide-binding domain of ferredoxin-NADP reductase (FNR) module"/>
    <property type="match status" value="1"/>
</dbReference>
<keyword evidence="9" id="KW-0560">Oxidoreductase</keyword>
<evidence type="ECO:0000256" key="5">
    <source>
        <dbReference type="ARBA" id="ARBA00022475"/>
    </source>
</evidence>
<evidence type="ECO:0000256" key="2">
    <source>
        <dbReference type="ARBA" id="ARBA00006278"/>
    </source>
</evidence>
<dbReference type="GO" id="GO:0052851">
    <property type="term" value="F:ferric-chelate reductase (NADPH) activity"/>
    <property type="evidence" value="ECO:0007669"/>
    <property type="project" value="UniProtKB-EC"/>
</dbReference>
<evidence type="ECO:0000256" key="11">
    <source>
        <dbReference type="ARBA" id="ARBA00023136"/>
    </source>
</evidence>
<keyword evidence="11 14" id="KW-0472">Membrane</keyword>
<gene>
    <name evidence="16" type="ORF">MVES_001246</name>
</gene>
<dbReference type="GO" id="GO:0015677">
    <property type="term" value="P:copper ion import"/>
    <property type="evidence" value="ECO:0007669"/>
    <property type="project" value="TreeGrafter"/>
</dbReference>
<evidence type="ECO:0000256" key="12">
    <source>
        <dbReference type="ARBA" id="ARBA00023180"/>
    </source>
</evidence>
<dbReference type="EMBL" id="KZ454988">
    <property type="protein sequence ID" value="PKI84974.1"/>
    <property type="molecule type" value="Genomic_DNA"/>
</dbReference>
<dbReference type="InterPro" id="IPR013121">
    <property type="entry name" value="Fe_red_NAD-bd_6"/>
</dbReference>
<evidence type="ECO:0000256" key="10">
    <source>
        <dbReference type="ARBA" id="ARBA00023065"/>
    </source>
</evidence>
<evidence type="ECO:0000256" key="6">
    <source>
        <dbReference type="ARBA" id="ARBA00022692"/>
    </source>
</evidence>
<keyword evidence="17" id="KW-1185">Reference proteome</keyword>
<dbReference type="PANTHER" id="PTHR32361:SF9">
    <property type="entry name" value="FERRIC REDUCTASE TRANSMEMBRANE COMPONENT 3-RELATED"/>
    <property type="match status" value="1"/>
</dbReference>
<protein>
    <recommendedName>
        <fullName evidence="3">ferric-chelate reductase (NADPH)</fullName>
        <ecNumber evidence="3">1.16.1.9</ecNumber>
    </recommendedName>
</protein>
<dbReference type="CDD" id="cd06186">
    <property type="entry name" value="NOX_Duox_like_FAD_NADP"/>
    <property type="match status" value="1"/>
</dbReference>
<feature type="transmembrane region" description="Helical" evidence="14">
    <location>
        <begin position="188"/>
        <end position="212"/>
    </location>
</feature>
<dbReference type="SUPFAM" id="SSF63380">
    <property type="entry name" value="Riboflavin synthase domain-like"/>
    <property type="match status" value="1"/>
</dbReference>
<evidence type="ECO:0000256" key="1">
    <source>
        <dbReference type="ARBA" id="ARBA00004651"/>
    </source>
</evidence>
<feature type="transmembrane region" description="Helical" evidence="14">
    <location>
        <begin position="224"/>
        <end position="243"/>
    </location>
</feature>
<dbReference type="PANTHER" id="PTHR32361">
    <property type="entry name" value="FERRIC/CUPRIC REDUCTASE TRANSMEMBRANE COMPONENT"/>
    <property type="match status" value="1"/>
</dbReference>
<evidence type="ECO:0000256" key="9">
    <source>
        <dbReference type="ARBA" id="ARBA00023002"/>
    </source>
</evidence>
<evidence type="ECO:0000256" key="13">
    <source>
        <dbReference type="ARBA" id="ARBA00048483"/>
    </source>
</evidence>
<dbReference type="EC" id="1.16.1.9" evidence="3"/>
<dbReference type="GO" id="GO:0006826">
    <property type="term" value="P:iron ion transport"/>
    <property type="evidence" value="ECO:0007669"/>
    <property type="project" value="TreeGrafter"/>
</dbReference>
<dbReference type="OrthoDB" id="10006946at2759"/>
<reference evidence="16 17" key="1">
    <citation type="submission" date="2017-10" db="EMBL/GenBank/DDBJ databases">
        <title>A novel species of cold-tolerant Malassezia isolated from bats.</title>
        <authorList>
            <person name="Lorch J.M."/>
            <person name="Palmer J.M."/>
            <person name="Vanderwolf K.J."/>
            <person name="Schmidt K.Z."/>
            <person name="Verant M.L."/>
            <person name="Weller T.J."/>
            <person name="Blehert D.S."/>
        </authorList>
    </citation>
    <scope>NUCLEOTIDE SEQUENCE [LARGE SCALE GENOMIC DNA]</scope>
    <source>
        <strain evidence="16 17">NWHC:44797-103</strain>
    </source>
</reference>
<organism evidence="16 17">
    <name type="scientific">Malassezia vespertilionis</name>
    <dbReference type="NCBI Taxonomy" id="2020962"/>
    <lineage>
        <taxon>Eukaryota</taxon>
        <taxon>Fungi</taxon>
        <taxon>Dikarya</taxon>
        <taxon>Basidiomycota</taxon>
        <taxon>Ustilaginomycotina</taxon>
        <taxon>Malasseziomycetes</taxon>
        <taxon>Malasseziales</taxon>
        <taxon>Malasseziaceae</taxon>
        <taxon>Malassezia</taxon>
    </lineage>
</organism>
<evidence type="ECO:0000256" key="7">
    <source>
        <dbReference type="ARBA" id="ARBA00022982"/>
    </source>
</evidence>
<feature type="transmembrane region" description="Helical" evidence="14">
    <location>
        <begin position="29"/>
        <end position="50"/>
    </location>
</feature>
<dbReference type="GO" id="GO:0006879">
    <property type="term" value="P:intracellular iron ion homeostasis"/>
    <property type="evidence" value="ECO:0007669"/>
    <property type="project" value="TreeGrafter"/>
</dbReference>
<dbReference type="Pfam" id="PF08022">
    <property type="entry name" value="FAD_binding_8"/>
    <property type="match status" value="1"/>
</dbReference>
<evidence type="ECO:0000313" key="16">
    <source>
        <dbReference type="EMBL" id="PKI84974.1"/>
    </source>
</evidence>
<dbReference type="InterPro" id="IPR017938">
    <property type="entry name" value="Riboflavin_synthase-like_b-brl"/>
</dbReference>
<feature type="transmembrane region" description="Helical" evidence="14">
    <location>
        <begin position="578"/>
        <end position="600"/>
    </location>
</feature>
<dbReference type="PROSITE" id="PS51384">
    <property type="entry name" value="FAD_FR"/>
    <property type="match status" value="1"/>
</dbReference>
<sequence length="909" mass="102020">MADAADEKAYGALYLGAHELSGPSERYVYIFWFVLLGLGVVLGMVHYFALTERTVLGVVWGKVAAMHAVGRALYVPTQRTPAPAPRTRLAKYWRSSKRYTLYSLDVGLFGAVLCIVVPLLCLTFIGADYIDPDSDMFAAAASNDGRLQWGRGDYARVMTEKPTGTLPYKTWWTIGSRAGDFCNALTPLAILFALKQAPFALLALPVFGQFAFDTLMHMHKWTAHLLWVYATVHTVAWCIQISNDTAHRPDLWSQLLVVPRFRWAIVAYIFLTLLILSSFGFVRRWNYELFYVVHIVCIVGFMVATWAHHPQLGWWMLAGFVLWGMERLTRLGRVYWINFRSMQWYTPPFSTPAPEPFHPDRFVEYDTAGWKHQSLASLNNSTELVSCASQCSWEQRSDVRGTAHTPYPVLVPFRPALSDALRVQLLPGYAFIQPLAGQMMRLVLRTASPLKWRPGQWLYLHLPKLSWFQSHPFTIASSFVKYKNDLFIPYPDPHADPLRDPDQLIMLLIRARGGLTRRLWEYVEAKVARQAAAQTAQAPPARIFPAKGHGAEAKSEVQGVYLRANVDGPYGTSSRIDWGAFASVFIVVGGSGVAFGISVLDYLCRQIARTLRGADVRGKFGRPFLLRHVRFVWIMREFAHLQWAASALRLCLEMLPPEHLSVQIFVTRVQEEQVAVPQPGVAPSCMQRDEEVQHIHMDRPGLAAHVTGEPWADVLEMDEAGLTELGPEEAGPLSRADREMNAYIMYQGKIQRGEERSSPKWYMRPKRRAAEHSAVYDLSPPGSSTSLLAPESIPMRPLPSLDALSTKPYTSASSILSAAAELPTRPNLDAAEIQDFDVAAKFVHAGYPKLDEMLRADMEQSEGRTLIVSCGPTGLLAIVRAIVAKQIHVCRGIRGDLRAHACVYTESYE</sequence>
<name>A0A2N1JEK3_9BASI</name>
<keyword evidence="8 14" id="KW-1133">Transmembrane helix</keyword>
<dbReference type="GO" id="GO:0005886">
    <property type="term" value="C:plasma membrane"/>
    <property type="evidence" value="ECO:0007669"/>
    <property type="project" value="UniProtKB-SubCell"/>
</dbReference>
<comment type="catalytic activity">
    <reaction evidence="13">
        <text>2 a Fe(II)-siderophore + NADP(+) + H(+) = 2 a Fe(III)-siderophore + NADPH</text>
        <dbReference type="Rhea" id="RHEA:28795"/>
        <dbReference type="Rhea" id="RHEA-COMP:11342"/>
        <dbReference type="Rhea" id="RHEA-COMP:11344"/>
        <dbReference type="ChEBI" id="CHEBI:15378"/>
        <dbReference type="ChEBI" id="CHEBI:29033"/>
        <dbReference type="ChEBI" id="CHEBI:29034"/>
        <dbReference type="ChEBI" id="CHEBI:57783"/>
        <dbReference type="ChEBI" id="CHEBI:58349"/>
        <dbReference type="EC" id="1.16.1.9"/>
    </reaction>
</comment>
<dbReference type="STRING" id="2020962.A0A2N1JEK3"/>
<dbReference type="InterPro" id="IPR017927">
    <property type="entry name" value="FAD-bd_FR_type"/>
</dbReference>
<feature type="transmembrane region" description="Helical" evidence="14">
    <location>
        <begin position="101"/>
        <end position="127"/>
    </location>
</feature>
<evidence type="ECO:0000313" key="17">
    <source>
        <dbReference type="Proteomes" id="UP000232875"/>
    </source>
</evidence>
<keyword evidence="7" id="KW-0249">Electron transport</keyword>
<comment type="subcellular location">
    <subcellularLocation>
        <location evidence="1">Cell membrane</location>
        <topology evidence="1">Multi-pass membrane protein</topology>
    </subcellularLocation>
</comment>
<feature type="transmembrane region" description="Helical" evidence="14">
    <location>
        <begin position="289"/>
        <end position="306"/>
    </location>
</feature>